<feature type="transmembrane region" description="Helical" evidence="10">
    <location>
        <begin position="15"/>
        <end position="41"/>
    </location>
</feature>
<comment type="caution">
    <text evidence="11">The sequence shown here is derived from an EMBL/GenBank/DDBJ whole genome shotgun (WGS) entry which is preliminary data.</text>
</comment>
<keyword evidence="4 10" id="KW-0812">Transmembrane</keyword>
<name>A0A644WST8_9ZZZZ</name>
<organism evidence="11">
    <name type="scientific">bioreactor metagenome</name>
    <dbReference type="NCBI Taxonomy" id="1076179"/>
    <lineage>
        <taxon>unclassified sequences</taxon>
        <taxon>metagenomes</taxon>
        <taxon>ecological metagenomes</taxon>
    </lineage>
</organism>
<sequence length="177" mass="19644">MKNIPNTLSLIRMALSVILLFINNRFIFLTIYLICGLSDVLDGYIARRYRLETNLGAKLDSLADFIFFITSLTCMIGSYGLRISAAIITGGIIVVGIRLLNFCITTKKFSQFGILHTVGNKLSGITIFLLCPWAIVSGDMPISIIIIPFLSALEETLILLKMDDYNPNISSLFRLIG</sequence>
<dbReference type="Gene3D" id="1.20.120.1760">
    <property type="match status" value="1"/>
</dbReference>
<dbReference type="PANTHER" id="PTHR14269">
    <property type="entry name" value="CDP-DIACYLGLYCEROL--GLYCEROL-3-PHOSPHATE 3-PHOSPHATIDYLTRANSFERASE-RELATED"/>
    <property type="match status" value="1"/>
</dbReference>
<evidence type="ECO:0000256" key="5">
    <source>
        <dbReference type="ARBA" id="ARBA00022989"/>
    </source>
</evidence>
<evidence type="ECO:0000256" key="7">
    <source>
        <dbReference type="ARBA" id="ARBA00023136"/>
    </source>
</evidence>
<keyword evidence="9" id="KW-1208">Phospholipid metabolism</keyword>
<reference evidence="11" key="1">
    <citation type="submission" date="2019-08" db="EMBL/GenBank/DDBJ databases">
        <authorList>
            <person name="Kucharzyk K."/>
            <person name="Murdoch R.W."/>
            <person name="Higgins S."/>
            <person name="Loffler F."/>
        </authorList>
    </citation>
    <scope>NUCLEOTIDE SEQUENCE</scope>
</reference>
<evidence type="ECO:0000256" key="3">
    <source>
        <dbReference type="ARBA" id="ARBA00022679"/>
    </source>
</evidence>
<dbReference type="InterPro" id="IPR000462">
    <property type="entry name" value="CDP-OH_P_trans"/>
</dbReference>
<evidence type="ECO:0000256" key="6">
    <source>
        <dbReference type="ARBA" id="ARBA00023098"/>
    </source>
</evidence>
<evidence type="ECO:0000256" key="2">
    <source>
        <dbReference type="ARBA" id="ARBA00022516"/>
    </source>
</evidence>
<evidence type="ECO:0000256" key="9">
    <source>
        <dbReference type="ARBA" id="ARBA00023264"/>
    </source>
</evidence>
<feature type="transmembrane region" description="Helical" evidence="10">
    <location>
        <begin position="118"/>
        <end position="136"/>
    </location>
</feature>
<keyword evidence="7 10" id="KW-0472">Membrane</keyword>
<evidence type="ECO:0000256" key="1">
    <source>
        <dbReference type="ARBA" id="ARBA00004141"/>
    </source>
</evidence>
<feature type="transmembrane region" description="Helical" evidence="10">
    <location>
        <begin position="142"/>
        <end position="160"/>
    </location>
</feature>
<dbReference type="GO" id="GO:0016780">
    <property type="term" value="F:phosphotransferase activity, for other substituted phosphate groups"/>
    <property type="evidence" value="ECO:0007669"/>
    <property type="project" value="InterPro"/>
</dbReference>
<keyword evidence="2" id="KW-0444">Lipid biosynthesis</keyword>
<accession>A0A644WST8</accession>
<dbReference type="PROSITE" id="PS00379">
    <property type="entry name" value="CDP_ALCOHOL_P_TRANSF"/>
    <property type="match status" value="1"/>
</dbReference>
<keyword evidence="6" id="KW-0443">Lipid metabolism</keyword>
<keyword evidence="8" id="KW-0594">Phospholipid biosynthesis</keyword>
<comment type="subcellular location">
    <subcellularLocation>
        <location evidence="1">Membrane</location>
        <topology evidence="1">Multi-pass membrane protein</topology>
    </subcellularLocation>
</comment>
<dbReference type="GO" id="GO:0046474">
    <property type="term" value="P:glycerophospholipid biosynthetic process"/>
    <property type="evidence" value="ECO:0007669"/>
    <property type="project" value="TreeGrafter"/>
</dbReference>
<dbReference type="Pfam" id="PF01066">
    <property type="entry name" value="CDP-OH_P_transf"/>
    <property type="match status" value="1"/>
</dbReference>
<gene>
    <name evidence="11" type="ORF">SDC9_53155</name>
</gene>
<dbReference type="InterPro" id="IPR048254">
    <property type="entry name" value="CDP_ALCOHOL_P_TRANSF_CS"/>
</dbReference>
<evidence type="ECO:0000256" key="4">
    <source>
        <dbReference type="ARBA" id="ARBA00022692"/>
    </source>
</evidence>
<evidence type="ECO:0008006" key="12">
    <source>
        <dbReference type="Google" id="ProtNLM"/>
    </source>
</evidence>
<evidence type="ECO:0000256" key="8">
    <source>
        <dbReference type="ARBA" id="ARBA00023209"/>
    </source>
</evidence>
<evidence type="ECO:0000313" key="11">
    <source>
        <dbReference type="EMBL" id="MPM06852.1"/>
    </source>
</evidence>
<dbReference type="InterPro" id="IPR043130">
    <property type="entry name" value="CDP-OH_PTrfase_TM_dom"/>
</dbReference>
<dbReference type="GO" id="GO:0016020">
    <property type="term" value="C:membrane"/>
    <property type="evidence" value="ECO:0007669"/>
    <property type="project" value="UniProtKB-SubCell"/>
</dbReference>
<dbReference type="InterPro" id="IPR050324">
    <property type="entry name" value="CDP-alcohol_PTase-I"/>
</dbReference>
<keyword evidence="5 10" id="KW-1133">Transmembrane helix</keyword>
<dbReference type="PANTHER" id="PTHR14269:SF11">
    <property type="entry name" value="CDP-DIACYLGLYCEROL--GLYCEROL-3-PHOSPHATE 3-PHOSPHATIDYLTRANSFERASE"/>
    <property type="match status" value="1"/>
</dbReference>
<dbReference type="EMBL" id="VSSQ01001271">
    <property type="protein sequence ID" value="MPM06852.1"/>
    <property type="molecule type" value="Genomic_DNA"/>
</dbReference>
<feature type="transmembrane region" description="Helical" evidence="10">
    <location>
        <begin position="87"/>
        <end position="106"/>
    </location>
</feature>
<evidence type="ECO:0000256" key="10">
    <source>
        <dbReference type="SAM" id="Phobius"/>
    </source>
</evidence>
<protein>
    <recommendedName>
        <fullName evidence="12">CDP-diacylglycerol--glycerol-3-phosphate 3-phosphatidyltransferase</fullName>
    </recommendedName>
</protein>
<keyword evidence="3" id="KW-0808">Transferase</keyword>
<dbReference type="AlphaFoldDB" id="A0A644WST8"/>
<proteinExistence type="predicted"/>